<dbReference type="EMBL" id="MN739659">
    <property type="protein sequence ID" value="QHT18800.1"/>
    <property type="molecule type" value="Genomic_DNA"/>
</dbReference>
<name>A0A6C0DRE6_9ZZZZ</name>
<dbReference type="AlphaFoldDB" id="A0A6C0DRE6"/>
<sequence length="161" mass="18884">MSFTRFHDDAHRIQKQNEISSFTGRYQLDRPGNGLDLPFQEDPNMRLQYWGANLQNNAINVESDLRGLSRPLNRDLIGKNEHVNHAANSQKLFYSNASPYVEESRASHPAWMYKDLEQTRWENPFLNPLNGIEPEFARDIQTRILEKDYFKPVLPNIHNNM</sequence>
<accession>A0A6C0DRE6</accession>
<organism evidence="1">
    <name type="scientific">viral metagenome</name>
    <dbReference type="NCBI Taxonomy" id="1070528"/>
    <lineage>
        <taxon>unclassified sequences</taxon>
        <taxon>metagenomes</taxon>
        <taxon>organismal metagenomes</taxon>
    </lineage>
</organism>
<proteinExistence type="predicted"/>
<protein>
    <submittedName>
        <fullName evidence="1">Uncharacterized protein</fullName>
    </submittedName>
</protein>
<reference evidence="1" key="1">
    <citation type="journal article" date="2020" name="Nature">
        <title>Giant virus diversity and host interactions through global metagenomics.</title>
        <authorList>
            <person name="Schulz F."/>
            <person name="Roux S."/>
            <person name="Paez-Espino D."/>
            <person name="Jungbluth S."/>
            <person name="Walsh D.A."/>
            <person name="Denef V.J."/>
            <person name="McMahon K.D."/>
            <person name="Konstantinidis K.T."/>
            <person name="Eloe-Fadrosh E.A."/>
            <person name="Kyrpides N.C."/>
            <person name="Woyke T."/>
        </authorList>
    </citation>
    <scope>NUCLEOTIDE SEQUENCE</scope>
    <source>
        <strain evidence="1">GVMAG-M-3300023174-49</strain>
    </source>
</reference>
<evidence type="ECO:0000313" key="1">
    <source>
        <dbReference type="EMBL" id="QHT18800.1"/>
    </source>
</evidence>